<comment type="similarity">
    <text evidence="2">Belongs to the MAD1 family.</text>
</comment>
<dbReference type="GeneID" id="85451837"/>
<evidence type="ECO:0000256" key="5">
    <source>
        <dbReference type="ARBA" id="ARBA00022776"/>
    </source>
</evidence>
<accession>A0AAJ0A832</accession>
<keyword evidence="11" id="KW-1185">Reference proteome</keyword>
<evidence type="ECO:0000313" key="10">
    <source>
        <dbReference type="EMBL" id="KAK1658227.1"/>
    </source>
</evidence>
<dbReference type="PANTHER" id="PTHR23168">
    <property type="entry name" value="MITOTIC SPINDLE ASSEMBLY CHECKPOINT PROTEIN MAD1 MITOTIC ARREST DEFICIENT-LIKE PROTEIN 1"/>
    <property type="match status" value="1"/>
</dbReference>
<sequence length="875" mass="97889">MSDMIDENENSRKAEEIGMLLIRSQRSPARASPRGTNTVANQQQRTANPRGAATPPSAGSSLPRHVISSPASPAVNNRQNIGRSSGRVEKKKKKLLRHSTGAMRSHTPSGDPPGRRASVTNRFRNSTGGSALPRPHTSLRESRTFRATQPTYNLFTGGDANSRPGSRASLAAPDSVRASSHESSKENMAPPDAAEYESQRQVIEELKAELGTLRYTISTFEQEKQMADARHNAELEDQRRRAQADFTAKQAAETEKSQAARQLENTQKELSDLRDNIAQERTSLEKRARDAEEEARLLQEQLEDLSSSKDEAARINEKRTIDLEMQLQAAQKSTQELEQESQAREAALQQIQSQLVDKDNHVADLESEVLRLKAQTGDADTMAIIKRELSEQVAHIRSLEATNREQLSELKHLRQIHRAVEVVEEEKRSLQRKLEAARTLETELAEAHIQRQRLEDERIAWTGYLASTDNGSGDLEFDSPEAVARALVEQRYENAAQLDKMGSLQAELAAQESSIKSREEEITTLKSQLTEARSAATTPQNVDKTRLRTERQRVLAVKEVEYLRAQLKTFDAEDEAFQPEAVDETRARRIQELEDLVDKYRSEVQALHTEMSSLEAGKPLATPDAPAAAAGTKRPRDENDDPSAAQEQLGLLTRKNRKLQDQLAAVQTQHALTQKELSVTQDQLKALKTQSKTRVLSLRSNPTSDYEAIKVAKLKALEQENADLLAQLNSNENVDLVPRSQLDAADRLVEEARAETASAQKSAKRLKEVWSKKSLEFKEAIFSTLGWTVMFMPNGKMRVESTFYPSQTDEYENSIVFDGEKGTMKVGGGPRSAFARRIGDQIGFWVREKGCIPGFLAALTLEFYEEHSRNQMQTE</sequence>
<name>A0AAJ0A832_9PEZI</name>
<evidence type="ECO:0000256" key="2">
    <source>
        <dbReference type="ARBA" id="ARBA00008029"/>
    </source>
</evidence>
<comment type="caution">
    <text evidence="10">The sequence shown here is derived from an EMBL/GenBank/DDBJ whole genome shotgun (WGS) entry which is preliminary data.</text>
</comment>
<evidence type="ECO:0000256" key="7">
    <source>
        <dbReference type="ARBA" id="ARBA00023306"/>
    </source>
</evidence>
<keyword evidence="8" id="KW-0175">Coiled coil</keyword>
<reference evidence="10" key="1">
    <citation type="submission" date="2021-06" db="EMBL/GenBank/DDBJ databases">
        <title>Comparative genomics, transcriptomics and evolutionary studies reveal genomic signatures of adaptation to plant cell wall in hemibiotrophic fungi.</title>
        <authorList>
            <consortium name="DOE Joint Genome Institute"/>
            <person name="Baroncelli R."/>
            <person name="Diaz J.F."/>
            <person name="Benocci T."/>
            <person name="Peng M."/>
            <person name="Battaglia E."/>
            <person name="Haridas S."/>
            <person name="Andreopoulos W."/>
            <person name="Labutti K."/>
            <person name="Pangilinan J."/>
            <person name="Floch G.L."/>
            <person name="Makela M.R."/>
            <person name="Henrissat B."/>
            <person name="Grigoriev I.V."/>
            <person name="Crouch J.A."/>
            <person name="De Vries R.P."/>
            <person name="Sukno S.A."/>
            <person name="Thon M.R."/>
        </authorList>
    </citation>
    <scope>NUCLEOTIDE SEQUENCE</scope>
    <source>
        <strain evidence="10">CBS 193.32</strain>
    </source>
</reference>
<feature type="compositionally biased region" description="Polar residues" evidence="9">
    <location>
        <begin position="35"/>
        <end position="47"/>
    </location>
</feature>
<evidence type="ECO:0000313" key="11">
    <source>
        <dbReference type="Proteomes" id="UP001224890"/>
    </source>
</evidence>
<dbReference type="GO" id="GO:0072686">
    <property type="term" value="C:mitotic spindle"/>
    <property type="evidence" value="ECO:0007669"/>
    <property type="project" value="TreeGrafter"/>
</dbReference>
<dbReference type="Gene3D" id="3.30.457.60">
    <property type="match status" value="1"/>
</dbReference>
<feature type="region of interest" description="Disordered" evidence="9">
    <location>
        <begin position="612"/>
        <end position="643"/>
    </location>
</feature>
<dbReference type="GO" id="GO:0051301">
    <property type="term" value="P:cell division"/>
    <property type="evidence" value="ECO:0007669"/>
    <property type="project" value="UniProtKB-KW"/>
</dbReference>
<proteinExistence type="inferred from homology"/>
<keyword evidence="4" id="KW-0132">Cell division</keyword>
<feature type="compositionally biased region" description="Low complexity" evidence="9">
    <location>
        <begin position="23"/>
        <end position="34"/>
    </location>
</feature>
<evidence type="ECO:0000256" key="6">
    <source>
        <dbReference type="ARBA" id="ARBA00023242"/>
    </source>
</evidence>
<protein>
    <recommendedName>
        <fullName evidence="3">Spindle assembly checkpoint component MAD1</fullName>
    </recommendedName>
</protein>
<evidence type="ECO:0000256" key="8">
    <source>
        <dbReference type="SAM" id="Coils"/>
    </source>
</evidence>
<feature type="compositionally biased region" description="Polar residues" evidence="9">
    <location>
        <begin position="145"/>
        <end position="154"/>
    </location>
</feature>
<dbReference type="GO" id="GO:0051315">
    <property type="term" value="P:attachment of mitotic spindle microtubules to kinetochore"/>
    <property type="evidence" value="ECO:0007669"/>
    <property type="project" value="TreeGrafter"/>
</dbReference>
<dbReference type="InterPro" id="IPR008672">
    <property type="entry name" value="Mad1"/>
</dbReference>
<evidence type="ECO:0000256" key="4">
    <source>
        <dbReference type="ARBA" id="ARBA00022618"/>
    </source>
</evidence>
<feature type="coiled-coil region" evidence="8">
    <location>
        <begin position="501"/>
        <end position="535"/>
    </location>
</feature>
<keyword evidence="5" id="KW-0498">Mitosis</keyword>
<feature type="compositionally biased region" description="Polar residues" evidence="9">
    <location>
        <begin position="118"/>
        <end position="129"/>
    </location>
</feature>
<evidence type="ECO:0000256" key="9">
    <source>
        <dbReference type="SAM" id="MobiDB-lite"/>
    </source>
</evidence>
<evidence type="ECO:0000256" key="3">
    <source>
        <dbReference type="ARBA" id="ARBA00022019"/>
    </source>
</evidence>
<feature type="region of interest" description="Disordered" evidence="9">
    <location>
        <begin position="1"/>
        <end position="199"/>
    </location>
</feature>
<dbReference type="GO" id="GO:0000776">
    <property type="term" value="C:kinetochore"/>
    <property type="evidence" value="ECO:0007669"/>
    <property type="project" value="TreeGrafter"/>
</dbReference>
<feature type="coiled-coil region" evidence="8">
    <location>
        <begin position="714"/>
        <end position="769"/>
    </location>
</feature>
<dbReference type="GO" id="GO:0007094">
    <property type="term" value="P:mitotic spindle assembly checkpoint signaling"/>
    <property type="evidence" value="ECO:0007669"/>
    <property type="project" value="InterPro"/>
</dbReference>
<feature type="compositionally biased region" description="Basic and acidic residues" evidence="9">
    <location>
        <begin position="266"/>
        <end position="276"/>
    </location>
</feature>
<feature type="compositionally biased region" description="Low complexity" evidence="9">
    <location>
        <begin position="619"/>
        <end position="630"/>
    </location>
</feature>
<organism evidence="10 11">
    <name type="scientific">Colletotrichum godetiae</name>
    <dbReference type="NCBI Taxonomy" id="1209918"/>
    <lineage>
        <taxon>Eukaryota</taxon>
        <taxon>Fungi</taxon>
        <taxon>Dikarya</taxon>
        <taxon>Ascomycota</taxon>
        <taxon>Pezizomycotina</taxon>
        <taxon>Sordariomycetes</taxon>
        <taxon>Hypocreomycetidae</taxon>
        <taxon>Glomerellales</taxon>
        <taxon>Glomerellaceae</taxon>
        <taxon>Colletotrichum</taxon>
        <taxon>Colletotrichum acutatum species complex</taxon>
    </lineage>
</organism>
<feature type="compositionally biased region" description="Polar residues" evidence="9">
    <location>
        <begin position="69"/>
        <end position="83"/>
    </location>
</feature>
<feature type="coiled-coil region" evidence="8">
    <location>
        <begin position="649"/>
        <end position="676"/>
    </location>
</feature>
<feature type="region of interest" description="Disordered" evidence="9">
    <location>
        <begin position="223"/>
        <end position="276"/>
    </location>
</feature>
<dbReference type="Proteomes" id="UP001224890">
    <property type="component" value="Unassembled WGS sequence"/>
</dbReference>
<dbReference type="GO" id="GO:0005635">
    <property type="term" value="C:nuclear envelope"/>
    <property type="evidence" value="ECO:0007669"/>
    <property type="project" value="TreeGrafter"/>
</dbReference>
<gene>
    <name evidence="10" type="ORF">BDP55DRAFT_402892</name>
</gene>
<dbReference type="AlphaFoldDB" id="A0AAJ0A832"/>
<dbReference type="RefSeq" id="XP_060422991.1">
    <property type="nucleotide sequence ID" value="XM_060567311.1"/>
</dbReference>
<dbReference type="Gene3D" id="6.10.250.90">
    <property type="match status" value="1"/>
</dbReference>
<dbReference type="Pfam" id="PF05557">
    <property type="entry name" value="MAD"/>
    <property type="match status" value="1"/>
</dbReference>
<keyword evidence="6" id="KW-0539">Nucleus</keyword>
<evidence type="ECO:0000256" key="1">
    <source>
        <dbReference type="ARBA" id="ARBA00004123"/>
    </source>
</evidence>
<comment type="subcellular location">
    <subcellularLocation>
        <location evidence="1">Nucleus</location>
    </subcellularLocation>
</comment>
<dbReference type="EMBL" id="JAHMHR010000077">
    <property type="protein sequence ID" value="KAK1658227.1"/>
    <property type="molecule type" value="Genomic_DNA"/>
</dbReference>
<keyword evidence="7" id="KW-0131">Cell cycle</keyword>
<feature type="compositionally biased region" description="Basic and acidic residues" evidence="9">
    <location>
        <begin position="223"/>
        <end position="243"/>
    </location>
</feature>
<dbReference type="PANTHER" id="PTHR23168:SF0">
    <property type="entry name" value="MITOTIC SPINDLE ASSEMBLY CHECKPOINT PROTEIN MAD1"/>
    <property type="match status" value="1"/>
</dbReference>